<evidence type="ECO:0000313" key="1">
    <source>
        <dbReference type="EMBL" id="KAF7148554.1"/>
    </source>
</evidence>
<dbReference type="AlphaFoldDB" id="A0A834HCE8"/>
<evidence type="ECO:0000313" key="2">
    <source>
        <dbReference type="Proteomes" id="UP000626092"/>
    </source>
</evidence>
<reference evidence="1" key="1">
    <citation type="submission" date="2019-11" db="EMBL/GenBank/DDBJ databases">
        <authorList>
            <person name="Liu Y."/>
            <person name="Hou J."/>
            <person name="Li T.-Q."/>
            <person name="Guan C.-H."/>
            <person name="Wu X."/>
            <person name="Wu H.-Z."/>
            <person name="Ling F."/>
            <person name="Zhang R."/>
            <person name="Shi X.-G."/>
            <person name="Ren J.-P."/>
            <person name="Chen E.-F."/>
            <person name="Sun J.-M."/>
        </authorList>
    </citation>
    <scope>NUCLEOTIDE SEQUENCE</scope>
    <source>
        <strain evidence="1">Adult_tree_wgs_1</strain>
        <tissue evidence="1">Leaves</tissue>
    </source>
</reference>
<comment type="caution">
    <text evidence="1">The sequence shown here is derived from an EMBL/GenBank/DDBJ whole genome shotgun (WGS) entry which is preliminary data.</text>
</comment>
<sequence length="69" mass="7418">MSSFSTNNRGDDGDKPQGLLYDLTTPNCHCGMQSHALGFVDGYDDGYPEVSTNNGAHVAVLQTKVDLLE</sequence>
<organism evidence="1 2">
    <name type="scientific">Rhododendron simsii</name>
    <name type="common">Sims's rhododendron</name>
    <dbReference type="NCBI Taxonomy" id="118357"/>
    <lineage>
        <taxon>Eukaryota</taxon>
        <taxon>Viridiplantae</taxon>
        <taxon>Streptophyta</taxon>
        <taxon>Embryophyta</taxon>
        <taxon>Tracheophyta</taxon>
        <taxon>Spermatophyta</taxon>
        <taxon>Magnoliopsida</taxon>
        <taxon>eudicotyledons</taxon>
        <taxon>Gunneridae</taxon>
        <taxon>Pentapetalae</taxon>
        <taxon>asterids</taxon>
        <taxon>Ericales</taxon>
        <taxon>Ericaceae</taxon>
        <taxon>Ericoideae</taxon>
        <taxon>Rhodoreae</taxon>
        <taxon>Rhododendron</taxon>
    </lineage>
</organism>
<gene>
    <name evidence="1" type="ORF">RHSIM_Rhsim03G0126600</name>
</gene>
<accession>A0A834HCE8</accession>
<keyword evidence="2" id="KW-1185">Reference proteome</keyword>
<protein>
    <submittedName>
        <fullName evidence="1">Uncharacterized protein</fullName>
    </submittedName>
</protein>
<dbReference type="EMBL" id="WJXA01000003">
    <property type="protein sequence ID" value="KAF7148554.1"/>
    <property type="molecule type" value="Genomic_DNA"/>
</dbReference>
<name>A0A834HCE8_RHOSS</name>
<dbReference type="OrthoDB" id="1792491at2759"/>
<dbReference type="Proteomes" id="UP000626092">
    <property type="component" value="Unassembled WGS sequence"/>
</dbReference>
<proteinExistence type="predicted"/>